<evidence type="ECO:0000313" key="2">
    <source>
        <dbReference type="EMBL" id="CAE7206862.1"/>
    </source>
</evidence>
<feature type="region of interest" description="Disordered" evidence="1">
    <location>
        <begin position="213"/>
        <end position="238"/>
    </location>
</feature>
<sequence length="369" mass="39500">DFVRDTKQRYITAREAVSTSLAGLADSVATRWRRLTVASFHERLGKCCCSANLVDGCEWQPFKLGGPIVDYECKIGFMDYMDAITAQTMEGASSNTSEVDNILDQCAASKGWQYQSWEWSPPAGNISIPAEVVAVPPVPVVALHHLETSVVVPDVVKPTDNLIVAVPVDNSESHQPAKQEVSGGAPREALQPNETALDLDVETVSSGIKDIVGLPDLQPADQAPKVAESQEKQAEGMDELDRAAEELAAAERAVSLLPSSGQTAPADASAQQLVQSDPAAAVEVNASVVPNVVPGGWTKAQQGPQDSDRGAGKSSLQKRQIMRASGDAGHALEDEHRRLSQKNAGRRHARDDELFRESVRKLNALQQGG</sequence>
<comment type="caution">
    <text evidence="2">The sequence shown here is derived from an EMBL/GenBank/DDBJ whole genome shotgun (WGS) entry which is preliminary data.</text>
</comment>
<feature type="region of interest" description="Disordered" evidence="1">
    <location>
        <begin position="169"/>
        <end position="189"/>
    </location>
</feature>
<dbReference type="EMBL" id="CAJNJA010006176">
    <property type="protein sequence ID" value="CAE7206862.1"/>
    <property type="molecule type" value="Genomic_DNA"/>
</dbReference>
<dbReference type="Proteomes" id="UP000601435">
    <property type="component" value="Unassembled WGS sequence"/>
</dbReference>
<feature type="compositionally biased region" description="Basic and acidic residues" evidence="1">
    <location>
        <begin position="349"/>
        <end position="360"/>
    </location>
</feature>
<feature type="region of interest" description="Disordered" evidence="1">
    <location>
        <begin position="292"/>
        <end position="369"/>
    </location>
</feature>
<accession>A0A812JHF3</accession>
<evidence type="ECO:0000256" key="1">
    <source>
        <dbReference type="SAM" id="MobiDB-lite"/>
    </source>
</evidence>
<feature type="compositionally biased region" description="Basic and acidic residues" evidence="1">
    <location>
        <begin position="228"/>
        <end position="238"/>
    </location>
</feature>
<protein>
    <submittedName>
        <fullName evidence="2">TIC20-V protein</fullName>
    </submittedName>
</protein>
<gene>
    <name evidence="2" type="primary">TIC20-V</name>
    <name evidence="2" type="ORF">SNEC2469_LOCUS1830</name>
</gene>
<dbReference type="AlphaFoldDB" id="A0A812JHF3"/>
<feature type="non-terminal residue" evidence="2">
    <location>
        <position position="369"/>
    </location>
</feature>
<organism evidence="2 3">
    <name type="scientific">Symbiodinium necroappetens</name>
    <dbReference type="NCBI Taxonomy" id="1628268"/>
    <lineage>
        <taxon>Eukaryota</taxon>
        <taxon>Sar</taxon>
        <taxon>Alveolata</taxon>
        <taxon>Dinophyceae</taxon>
        <taxon>Suessiales</taxon>
        <taxon>Symbiodiniaceae</taxon>
        <taxon>Symbiodinium</taxon>
    </lineage>
</organism>
<dbReference type="OrthoDB" id="10477513at2759"/>
<evidence type="ECO:0000313" key="3">
    <source>
        <dbReference type="Proteomes" id="UP000601435"/>
    </source>
</evidence>
<name>A0A812JHF3_9DINO</name>
<proteinExistence type="predicted"/>
<keyword evidence="3" id="KW-1185">Reference proteome</keyword>
<reference evidence="2" key="1">
    <citation type="submission" date="2021-02" db="EMBL/GenBank/DDBJ databases">
        <authorList>
            <person name="Dougan E. K."/>
            <person name="Rhodes N."/>
            <person name="Thang M."/>
            <person name="Chan C."/>
        </authorList>
    </citation>
    <scope>NUCLEOTIDE SEQUENCE</scope>
</reference>